<evidence type="ECO:0000313" key="1">
    <source>
        <dbReference type="EMBL" id="OOQ54405.1"/>
    </source>
</evidence>
<proteinExistence type="predicted"/>
<gene>
    <name evidence="1" type="ORF">AFM16_05155</name>
    <name evidence="2" type="ORF">HCX60_00165</name>
</gene>
<evidence type="ECO:0000313" key="4">
    <source>
        <dbReference type="Proteomes" id="UP000502504"/>
    </source>
</evidence>
<evidence type="ECO:0000313" key="3">
    <source>
        <dbReference type="Proteomes" id="UP000190306"/>
    </source>
</evidence>
<dbReference type="AlphaFoldDB" id="A0AAE6Y339"/>
<reference evidence="1 3" key="1">
    <citation type="submission" date="2015-07" db="EMBL/GenBank/DDBJ databases">
        <title>Draft Genome Sequence of Streptomyces antibioticus, IMRU 3720 reveals insights in the evolution of actinomycin biosynthetic gene clusters in Streptomyces.</title>
        <authorList>
            <person name="Crnovcic I."/>
            <person name="Ruckert C."/>
            <person name="Kalinowksi J."/>
            <person name="Keller U."/>
        </authorList>
    </citation>
    <scope>NUCLEOTIDE SEQUENCE [LARGE SCALE GENOMIC DNA]</scope>
    <source>
        <strain evidence="1 3">DSM 41481</strain>
    </source>
</reference>
<dbReference type="EMBL" id="LHQL01000003">
    <property type="protein sequence ID" value="OOQ54405.1"/>
    <property type="molecule type" value="Genomic_DNA"/>
</dbReference>
<keyword evidence="3" id="KW-1185">Reference proteome</keyword>
<sequence length="85" mass="9778">MAAYDNGRINLEDLAARILVYVEEATSGRGELYETVRDLTDELERHHDLRTSPWNSPEDVGPEDERELREVLDHVRALIEDRSTG</sequence>
<dbReference type="EMBL" id="CP050692">
    <property type="protein sequence ID" value="QIT42146.1"/>
    <property type="molecule type" value="Genomic_DNA"/>
</dbReference>
<organism evidence="2 4">
    <name type="scientific">Streptomyces antibioticus</name>
    <dbReference type="NCBI Taxonomy" id="1890"/>
    <lineage>
        <taxon>Bacteria</taxon>
        <taxon>Bacillati</taxon>
        <taxon>Actinomycetota</taxon>
        <taxon>Actinomycetes</taxon>
        <taxon>Kitasatosporales</taxon>
        <taxon>Streptomycetaceae</taxon>
        <taxon>Streptomyces</taxon>
    </lineage>
</organism>
<dbReference type="Proteomes" id="UP000190306">
    <property type="component" value="Unassembled WGS sequence"/>
</dbReference>
<accession>A0AAE6Y339</accession>
<dbReference type="Proteomes" id="UP000502504">
    <property type="component" value="Chromosome"/>
</dbReference>
<reference evidence="2 4" key="2">
    <citation type="submission" date="2020-03" db="EMBL/GenBank/DDBJ databases">
        <title>Is there a link between lipid content and antibiotic production in Streptomyces?</title>
        <authorList>
            <person name="David M."/>
            <person name="Lejeune C."/>
            <person name="Abreu S."/>
            <person name="Thibessard A."/>
            <person name="Leblond P."/>
            <person name="Chaminade P."/>
            <person name="Virolle M.-J."/>
        </authorList>
    </citation>
    <scope>NUCLEOTIDE SEQUENCE [LARGE SCALE GENOMIC DNA]</scope>
    <source>
        <strain evidence="2 4">DSM 41481</strain>
    </source>
</reference>
<dbReference type="RefSeq" id="WP_078637263.1">
    <property type="nucleotide sequence ID" value="NZ_CP050692.1"/>
</dbReference>
<name>A0AAE6Y339_STRAT</name>
<protein>
    <submittedName>
        <fullName evidence="2">Uncharacterized protein</fullName>
    </submittedName>
</protein>
<evidence type="ECO:0000313" key="2">
    <source>
        <dbReference type="EMBL" id="QIT42146.1"/>
    </source>
</evidence>